<evidence type="ECO:0000256" key="1">
    <source>
        <dbReference type="ARBA" id="ARBA00023015"/>
    </source>
</evidence>
<feature type="domain" description="HTH araC/xylS-type" evidence="4">
    <location>
        <begin position="195"/>
        <end position="293"/>
    </location>
</feature>
<dbReference type="Gene3D" id="1.10.10.60">
    <property type="entry name" value="Homeodomain-like"/>
    <property type="match status" value="2"/>
</dbReference>
<evidence type="ECO:0000313" key="12">
    <source>
        <dbReference type="Proteomes" id="UP000477951"/>
    </source>
</evidence>
<dbReference type="PROSITE" id="PS00041">
    <property type="entry name" value="HTH_ARAC_FAMILY_1"/>
    <property type="match status" value="1"/>
</dbReference>
<dbReference type="GO" id="GO:0043565">
    <property type="term" value="F:sequence-specific DNA binding"/>
    <property type="evidence" value="ECO:0007669"/>
    <property type="project" value="InterPro"/>
</dbReference>
<dbReference type="AlphaFoldDB" id="A0A109CU67"/>
<proteinExistence type="predicted"/>
<dbReference type="PANTHER" id="PTHR46796:SF6">
    <property type="entry name" value="ARAC SUBFAMILY"/>
    <property type="match status" value="1"/>
</dbReference>
<dbReference type="GO" id="GO:0003700">
    <property type="term" value="F:DNA-binding transcription factor activity"/>
    <property type="evidence" value="ECO:0007669"/>
    <property type="project" value="InterPro"/>
</dbReference>
<dbReference type="PROSITE" id="PS01124">
    <property type="entry name" value="HTH_ARAC_FAMILY_2"/>
    <property type="match status" value="1"/>
</dbReference>
<evidence type="ECO:0000313" key="8">
    <source>
        <dbReference type="EMBL" id="MVA56701.1"/>
    </source>
</evidence>
<dbReference type="OrthoDB" id="9806208at2"/>
<dbReference type="InterPro" id="IPR009057">
    <property type="entry name" value="Homeodomain-like_sf"/>
</dbReference>
<reference evidence="6 9" key="2">
    <citation type="submission" date="2019-11" db="EMBL/GenBank/DDBJ databases">
        <title>Whole-genome sequencing of Allorhizobium vitis.</title>
        <authorList>
            <person name="Gan H.M."/>
            <person name="Savka M.A."/>
        </authorList>
    </citation>
    <scope>NUCLEOTIDE SEQUENCE [LARGE SCALE GENOMIC DNA]</scope>
    <source>
        <strain evidence="6 9">AB4</strain>
    </source>
</reference>
<evidence type="ECO:0000313" key="7">
    <source>
        <dbReference type="EMBL" id="MUZ75743.1"/>
    </source>
</evidence>
<comment type="caution">
    <text evidence="7">The sequence shown here is derived from an EMBL/GenBank/DDBJ whole genome shotgun (WGS) entry which is preliminary data.</text>
</comment>
<dbReference type="Proteomes" id="UP000440716">
    <property type="component" value="Unassembled WGS sequence"/>
</dbReference>
<reference evidence="5 10" key="1">
    <citation type="submission" date="2018-08" db="EMBL/GenBank/DDBJ databases">
        <title>Genome sequencing of Agrobacterium vitis strain ICMP 10754.</title>
        <authorList>
            <person name="Visnovsky S.B."/>
            <person name="Pitman A.R."/>
        </authorList>
    </citation>
    <scope>NUCLEOTIDE SEQUENCE [LARGE SCALE GENOMIC DNA]</scope>
    <source>
        <strain evidence="5 10">ICMP 10754</strain>
    </source>
</reference>
<dbReference type="EMBL" id="MBEV02000005">
    <property type="protein sequence ID" value="MUP05455.1"/>
    <property type="molecule type" value="Genomic_DNA"/>
</dbReference>
<gene>
    <name evidence="6" type="ORF">BBI04_011555</name>
    <name evidence="5" type="ORF">DXT89_23840</name>
    <name evidence="8" type="ORF">GOZ88_11320</name>
    <name evidence="7" type="ORF">GOZ90_24040</name>
</gene>
<name>A0A109CU67_AGRVI</name>
<dbReference type="InterPro" id="IPR020449">
    <property type="entry name" value="Tscrpt_reg_AraC-type_HTH"/>
</dbReference>
<dbReference type="InterPro" id="IPR018060">
    <property type="entry name" value="HTH_AraC"/>
</dbReference>
<dbReference type="Proteomes" id="UP000436911">
    <property type="component" value="Unassembled WGS sequence"/>
</dbReference>
<accession>A0A109CU67</accession>
<dbReference type="InterPro" id="IPR050204">
    <property type="entry name" value="AraC_XylS_family_regulators"/>
</dbReference>
<evidence type="ECO:0000313" key="5">
    <source>
        <dbReference type="EMBL" id="KAA3520939.1"/>
    </source>
</evidence>
<protein>
    <submittedName>
        <fullName evidence="7">AraC family transcriptional regulator</fullName>
    </submittedName>
</protein>
<dbReference type="PANTHER" id="PTHR46796">
    <property type="entry name" value="HTH-TYPE TRANSCRIPTIONAL ACTIVATOR RHAS-RELATED"/>
    <property type="match status" value="1"/>
</dbReference>
<dbReference type="Pfam" id="PF12833">
    <property type="entry name" value="HTH_18"/>
    <property type="match status" value="1"/>
</dbReference>
<dbReference type="SUPFAM" id="SSF46689">
    <property type="entry name" value="Homeodomain-like"/>
    <property type="match status" value="2"/>
</dbReference>
<keyword evidence="3" id="KW-0804">Transcription</keyword>
<dbReference type="EMBL" id="QUSG01000023">
    <property type="protein sequence ID" value="KAA3520939.1"/>
    <property type="molecule type" value="Genomic_DNA"/>
</dbReference>
<evidence type="ECO:0000313" key="10">
    <source>
        <dbReference type="Proteomes" id="UP000436911"/>
    </source>
</evidence>
<dbReference type="SMART" id="SM00342">
    <property type="entry name" value="HTH_ARAC"/>
    <property type="match status" value="1"/>
</dbReference>
<organism evidence="7 12">
    <name type="scientific">Agrobacterium vitis</name>
    <name type="common">Rhizobium vitis</name>
    <dbReference type="NCBI Taxonomy" id="373"/>
    <lineage>
        <taxon>Bacteria</taxon>
        <taxon>Pseudomonadati</taxon>
        <taxon>Pseudomonadota</taxon>
        <taxon>Alphaproteobacteria</taxon>
        <taxon>Hyphomicrobiales</taxon>
        <taxon>Rhizobiaceae</taxon>
        <taxon>Rhizobium/Agrobacterium group</taxon>
        <taxon>Agrobacterium</taxon>
    </lineage>
</organism>
<evidence type="ECO:0000256" key="2">
    <source>
        <dbReference type="ARBA" id="ARBA00023125"/>
    </source>
</evidence>
<dbReference type="PRINTS" id="PR00032">
    <property type="entry name" value="HTHARAC"/>
</dbReference>
<evidence type="ECO:0000256" key="3">
    <source>
        <dbReference type="ARBA" id="ARBA00023163"/>
    </source>
</evidence>
<dbReference type="Proteomes" id="UP000477951">
    <property type="component" value="Unassembled WGS sequence"/>
</dbReference>
<evidence type="ECO:0000259" key="4">
    <source>
        <dbReference type="PROSITE" id="PS01124"/>
    </source>
</evidence>
<keyword evidence="2" id="KW-0238">DNA-binding</keyword>
<dbReference type="EMBL" id="WPHU01000004">
    <property type="protein sequence ID" value="MVA56701.1"/>
    <property type="molecule type" value="Genomic_DNA"/>
</dbReference>
<dbReference type="InterPro" id="IPR018062">
    <property type="entry name" value="HTH_AraC-typ_CS"/>
</dbReference>
<evidence type="ECO:0000313" key="6">
    <source>
        <dbReference type="EMBL" id="MUP05455.1"/>
    </source>
</evidence>
<reference evidence="11 12" key="3">
    <citation type="submission" date="2019-12" db="EMBL/GenBank/DDBJ databases">
        <title>Whole-genome sequencing of Allorhizobium vitis.</title>
        <authorList>
            <person name="Gan H.M."/>
            <person name="Szegedi E."/>
            <person name="Burr T."/>
            <person name="Savka M.A."/>
        </authorList>
    </citation>
    <scope>NUCLEOTIDE SEQUENCE [LARGE SCALE GENOMIC DNA]</scope>
    <source>
        <strain evidence="8 11">CG415</strain>
        <strain evidence="7 12">CG516</strain>
    </source>
</reference>
<dbReference type="EMBL" id="WPHR01000036">
    <property type="protein sequence ID" value="MUZ75743.1"/>
    <property type="molecule type" value="Genomic_DNA"/>
</dbReference>
<keyword evidence="1" id="KW-0805">Transcription regulation</keyword>
<evidence type="ECO:0000313" key="11">
    <source>
        <dbReference type="Proteomes" id="UP000440716"/>
    </source>
</evidence>
<evidence type="ECO:0000313" key="9">
    <source>
        <dbReference type="Proteomes" id="UP000175993"/>
    </source>
</evidence>
<sequence length="297" mass="32977">MLGHSVDKYITGTMIETSNASGWRNILAERWRHEAGELPSLVPHDTEIAILLHGRSIVDRRGGGMRQHTVARRGTIWLCPAGIEEEFISVTERMDDCLHLFLPGQPFSSTILQEFDLDPAAIELRYESIDQDPFIEFAAGQILQEMSTESAAGRLLVETLAVALSAHLVRSYSTATPRQQGKRSGDSALDTRRMRRVTDYIEFHLDNEFSVADLASVACMSVAHFARAFKQATGKSPHAYVSDKRMAVAKQRLLDENWNIADVAIAAGFSSHANFTRAFRNATGVTPHAFRSEMCGQ</sequence>
<dbReference type="Proteomes" id="UP000175993">
    <property type="component" value="Unassembled WGS sequence"/>
</dbReference>